<name>A0A7D3ZLE9_ACTVE</name>
<dbReference type="PANTHER" id="PTHR43372">
    <property type="entry name" value="FATTY-ACID AMIDE HYDROLASE"/>
    <property type="match status" value="1"/>
</dbReference>
<dbReference type="PANTHER" id="PTHR43372:SF4">
    <property type="entry name" value="FATTY-ACID AMIDE HYDROLASE 2"/>
    <property type="match status" value="1"/>
</dbReference>
<evidence type="ECO:0000313" key="3">
    <source>
        <dbReference type="Proteomes" id="UP000501240"/>
    </source>
</evidence>
<reference evidence="2 3" key="1">
    <citation type="submission" date="2020-05" db="EMBL/GenBank/DDBJ databases">
        <title>Actinomadura verrucosospora NRRL-B18236 (PFL_A860) Genome sequencing and assembly.</title>
        <authorList>
            <person name="Samborskyy M."/>
        </authorList>
    </citation>
    <scope>NUCLEOTIDE SEQUENCE [LARGE SCALE GENOMIC DNA]</scope>
    <source>
        <strain evidence="2 3">NRRL:B18236</strain>
    </source>
</reference>
<dbReference type="RefSeq" id="WP_173097026.1">
    <property type="nucleotide sequence ID" value="NZ_CP053892.1"/>
</dbReference>
<dbReference type="InterPro" id="IPR052739">
    <property type="entry name" value="FAAH2"/>
</dbReference>
<evidence type="ECO:0000259" key="1">
    <source>
        <dbReference type="Pfam" id="PF01425"/>
    </source>
</evidence>
<gene>
    <name evidence="2" type="ORF">ACTIVE_4642</name>
</gene>
<dbReference type="Proteomes" id="UP000501240">
    <property type="component" value="Chromosome"/>
</dbReference>
<accession>A0A7D3ZLE9</accession>
<dbReference type="InterPro" id="IPR036928">
    <property type="entry name" value="AS_sf"/>
</dbReference>
<dbReference type="InterPro" id="IPR023631">
    <property type="entry name" value="Amidase_dom"/>
</dbReference>
<proteinExistence type="predicted"/>
<evidence type="ECO:0000313" key="2">
    <source>
        <dbReference type="EMBL" id="QKG23001.1"/>
    </source>
</evidence>
<sequence>MELWQLPVTEVAALIREQRVSAVEVAESCLGRVEAVDPELNALADVRPEETLADARRADAAVAAGEELGPLHGVPVSTKINTPQRGALMSHGVTAMAGMTAVHDDASVAALRAAGAVFLGRSNAPAFSIRWFTENEPHGRTLNPWSAGHTPGGSSGGAASSVAAGMTPLAQGNDIGGSIRFPAGCCGVVGVRPTVGLVSNWIAPEDTGPEPPLTVQAWAVQGPLARTVADARLGLRAMAGADLRDPFGVPALPAAAPRAGGPIRVGVVRDVGIVKPHPAVDAAVTEAAHRLADAGYEVEEIELPLLAEAARLWSLLLFEDLRPGLPGMLEMADEPLRVHMRYAFEHAAGLWGEEPGLAAYASGWARRATLITRLQEMLGTGMVLLTPVSAEPPYEQDADILGPVRGRSIVDAQWPMTSLPVLGFPGVSVPAAVADGLPIGVQLIGGRFAEDVVLDAAQAIEDRTPRIAPPAFS</sequence>
<keyword evidence="3" id="KW-1185">Reference proteome</keyword>
<protein>
    <submittedName>
        <fullName evidence="2">Amidase</fullName>
    </submittedName>
</protein>
<dbReference type="PROSITE" id="PS00571">
    <property type="entry name" value="AMIDASES"/>
    <property type="match status" value="1"/>
</dbReference>
<organism evidence="2 3">
    <name type="scientific">Actinomadura verrucosospora</name>
    <dbReference type="NCBI Taxonomy" id="46165"/>
    <lineage>
        <taxon>Bacteria</taxon>
        <taxon>Bacillati</taxon>
        <taxon>Actinomycetota</taxon>
        <taxon>Actinomycetes</taxon>
        <taxon>Streptosporangiales</taxon>
        <taxon>Thermomonosporaceae</taxon>
        <taxon>Actinomadura</taxon>
    </lineage>
</organism>
<dbReference type="SUPFAM" id="SSF75304">
    <property type="entry name" value="Amidase signature (AS) enzymes"/>
    <property type="match status" value="1"/>
</dbReference>
<feature type="domain" description="Amidase" evidence="1">
    <location>
        <begin position="24"/>
        <end position="454"/>
    </location>
</feature>
<dbReference type="AlphaFoldDB" id="A0A7D3ZLE9"/>
<dbReference type="EMBL" id="CP053892">
    <property type="protein sequence ID" value="QKG23001.1"/>
    <property type="molecule type" value="Genomic_DNA"/>
</dbReference>
<dbReference type="InterPro" id="IPR020556">
    <property type="entry name" value="Amidase_CS"/>
</dbReference>
<dbReference type="NCBIfam" id="NF005687">
    <property type="entry name" value="PRK07487.1"/>
    <property type="match status" value="1"/>
</dbReference>
<dbReference type="Gene3D" id="3.90.1300.10">
    <property type="entry name" value="Amidase signature (AS) domain"/>
    <property type="match status" value="1"/>
</dbReference>
<dbReference type="Pfam" id="PF01425">
    <property type="entry name" value="Amidase"/>
    <property type="match status" value="1"/>
</dbReference>
<dbReference type="GO" id="GO:0012505">
    <property type="term" value="C:endomembrane system"/>
    <property type="evidence" value="ECO:0007669"/>
    <property type="project" value="TreeGrafter"/>
</dbReference>